<dbReference type="SUPFAM" id="SSF50156">
    <property type="entry name" value="PDZ domain-like"/>
    <property type="match status" value="1"/>
</dbReference>
<dbReference type="GO" id="GO:0005737">
    <property type="term" value="C:cytoplasm"/>
    <property type="evidence" value="ECO:0007669"/>
    <property type="project" value="TreeGrafter"/>
</dbReference>
<gene>
    <name evidence="6" type="ORF">AMK59_110</name>
</gene>
<protein>
    <recommendedName>
        <fullName evidence="2">26S proteasome non-ATPase regulatory subunit 9</fullName>
    </recommendedName>
    <alternativeName>
        <fullName evidence="4">26S proteasome regulatory subunit p27</fullName>
    </alternativeName>
</protein>
<evidence type="ECO:0000256" key="2">
    <source>
        <dbReference type="ARBA" id="ARBA00014937"/>
    </source>
</evidence>
<feature type="domain" description="PDZ" evidence="5">
    <location>
        <begin position="57"/>
        <end position="139"/>
    </location>
</feature>
<dbReference type="InterPro" id="IPR041489">
    <property type="entry name" value="PDZ_6"/>
</dbReference>
<dbReference type="Pfam" id="PF18265">
    <property type="entry name" value="Nas2_N"/>
    <property type="match status" value="1"/>
</dbReference>
<dbReference type="Gene3D" id="2.30.42.10">
    <property type="match status" value="1"/>
</dbReference>
<dbReference type="EMBL" id="LJIG01002021">
    <property type="protein sequence ID" value="KRT84919.1"/>
    <property type="molecule type" value="Genomic_DNA"/>
</dbReference>
<dbReference type="InterPro" id="IPR036034">
    <property type="entry name" value="PDZ_sf"/>
</dbReference>
<dbReference type="OrthoDB" id="72325at2759"/>
<dbReference type="SMART" id="SM00228">
    <property type="entry name" value="PDZ"/>
    <property type="match status" value="1"/>
</dbReference>
<accession>A0A0T6BDC2</accession>
<comment type="caution">
    <text evidence="6">The sequence shown here is derived from an EMBL/GenBank/DDBJ whole genome shotgun (WGS) entry which is preliminary data.</text>
</comment>
<keyword evidence="7" id="KW-1185">Reference proteome</keyword>
<reference evidence="6 7" key="1">
    <citation type="submission" date="2015-09" db="EMBL/GenBank/DDBJ databases">
        <title>Draft genome of the scarab beetle Oryctes borbonicus.</title>
        <authorList>
            <person name="Meyer J.M."/>
            <person name="Markov G.V."/>
            <person name="Baskaran P."/>
            <person name="Herrmann M."/>
            <person name="Sommer R.J."/>
            <person name="Roedelsperger C."/>
        </authorList>
    </citation>
    <scope>NUCLEOTIDE SEQUENCE [LARGE SCALE GENOMIC DNA]</scope>
    <source>
        <strain evidence="6">OB123</strain>
        <tissue evidence="6">Whole animal</tissue>
    </source>
</reference>
<evidence type="ECO:0000313" key="7">
    <source>
        <dbReference type="Proteomes" id="UP000051574"/>
    </source>
</evidence>
<dbReference type="AlphaFoldDB" id="A0A0T6BDC2"/>
<comment type="similarity">
    <text evidence="1">Belongs to the proteasome subunit p27 family.</text>
</comment>
<dbReference type="Pfam" id="PF17820">
    <property type="entry name" value="PDZ_6"/>
    <property type="match status" value="1"/>
</dbReference>
<dbReference type="InterPro" id="IPR001478">
    <property type="entry name" value="PDZ"/>
</dbReference>
<dbReference type="PANTHER" id="PTHR12651">
    <property type="entry name" value="26S PROTEASOME NON-ATPASE REGULATORY SUBUNIT 9"/>
    <property type="match status" value="1"/>
</dbReference>
<evidence type="ECO:0000256" key="3">
    <source>
        <dbReference type="ARBA" id="ARBA00023186"/>
    </source>
</evidence>
<evidence type="ECO:0000256" key="4">
    <source>
        <dbReference type="ARBA" id="ARBA00030007"/>
    </source>
</evidence>
<dbReference type="FunFam" id="2.30.42.10:FF:000107">
    <property type="entry name" value="26S proteasome non-ATPase regulatory subunit 9"/>
    <property type="match status" value="1"/>
</dbReference>
<dbReference type="InterPro" id="IPR040815">
    <property type="entry name" value="Nas2_N"/>
</dbReference>
<keyword evidence="3" id="KW-0143">Chaperone</keyword>
<dbReference type="GO" id="GO:0005634">
    <property type="term" value="C:nucleus"/>
    <property type="evidence" value="ECO:0007669"/>
    <property type="project" value="TreeGrafter"/>
</dbReference>
<evidence type="ECO:0000313" key="6">
    <source>
        <dbReference type="EMBL" id="KRT84919.1"/>
    </source>
</evidence>
<dbReference type="InterPro" id="IPR035269">
    <property type="entry name" value="PSMD9"/>
</dbReference>
<name>A0A0T6BDC2_9SCAR</name>
<organism evidence="6 7">
    <name type="scientific">Oryctes borbonicus</name>
    <dbReference type="NCBI Taxonomy" id="1629725"/>
    <lineage>
        <taxon>Eukaryota</taxon>
        <taxon>Metazoa</taxon>
        <taxon>Ecdysozoa</taxon>
        <taxon>Arthropoda</taxon>
        <taxon>Hexapoda</taxon>
        <taxon>Insecta</taxon>
        <taxon>Pterygota</taxon>
        <taxon>Neoptera</taxon>
        <taxon>Endopterygota</taxon>
        <taxon>Coleoptera</taxon>
        <taxon>Polyphaga</taxon>
        <taxon>Scarabaeiformia</taxon>
        <taxon>Scarabaeidae</taxon>
        <taxon>Dynastinae</taxon>
        <taxon>Oryctes</taxon>
    </lineage>
</organism>
<evidence type="ECO:0000259" key="5">
    <source>
        <dbReference type="SMART" id="SM00228"/>
    </source>
</evidence>
<dbReference type="Proteomes" id="UP000051574">
    <property type="component" value="Unassembled WGS sequence"/>
</dbReference>
<sequence>MADPLVDAEGFPLSHIDIYQIRYARQKIICLQNDHKNIMKQIEVGLYEYYSSSKVANFNSITKQNASSVKPLQQYKDPFAKVIIVTEGSPAAYAGLKVGDLIVEFGSINVANFKNMKDIGNVVKHSEGCQLNVKLRRNEDYIVTHILPKRWAGPGLLGCNIVEKQMPSSNSEMW</sequence>
<feature type="non-terminal residue" evidence="6">
    <location>
        <position position="174"/>
    </location>
</feature>
<dbReference type="PANTHER" id="PTHR12651:SF1">
    <property type="entry name" value="26S PROTEASOME NON-ATPASE REGULATORY SUBUNIT 9"/>
    <property type="match status" value="1"/>
</dbReference>
<dbReference type="Gene3D" id="6.10.140.1710">
    <property type="match status" value="1"/>
</dbReference>
<dbReference type="GO" id="GO:0070682">
    <property type="term" value="P:proteasome regulatory particle assembly"/>
    <property type="evidence" value="ECO:0007669"/>
    <property type="project" value="InterPro"/>
</dbReference>
<evidence type="ECO:0000256" key="1">
    <source>
        <dbReference type="ARBA" id="ARBA00005256"/>
    </source>
</evidence>
<proteinExistence type="inferred from homology"/>